<proteinExistence type="predicted"/>
<keyword evidence="3" id="KW-1185">Reference proteome</keyword>
<protein>
    <submittedName>
        <fullName evidence="2">Uncharacterized protein</fullName>
    </submittedName>
</protein>
<feature type="region of interest" description="Disordered" evidence="1">
    <location>
        <begin position="74"/>
        <end position="118"/>
    </location>
</feature>
<gene>
    <name evidence="2" type="ORF">AMTR_s00029p00160440</name>
</gene>
<accession>W1PQS1</accession>
<evidence type="ECO:0000313" key="3">
    <source>
        <dbReference type="Proteomes" id="UP000017836"/>
    </source>
</evidence>
<dbReference type="Proteomes" id="UP000017836">
    <property type="component" value="Unassembled WGS sequence"/>
</dbReference>
<feature type="region of interest" description="Disordered" evidence="1">
    <location>
        <begin position="25"/>
        <end position="47"/>
    </location>
</feature>
<dbReference type="HOGENOM" id="CLU_2076259_0_0_1"/>
<evidence type="ECO:0000256" key="1">
    <source>
        <dbReference type="SAM" id="MobiDB-lite"/>
    </source>
</evidence>
<organism evidence="2 3">
    <name type="scientific">Amborella trichopoda</name>
    <dbReference type="NCBI Taxonomy" id="13333"/>
    <lineage>
        <taxon>Eukaryota</taxon>
        <taxon>Viridiplantae</taxon>
        <taxon>Streptophyta</taxon>
        <taxon>Embryophyta</taxon>
        <taxon>Tracheophyta</taxon>
        <taxon>Spermatophyta</taxon>
        <taxon>Magnoliopsida</taxon>
        <taxon>Amborellales</taxon>
        <taxon>Amborellaceae</taxon>
        <taxon>Amborella</taxon>
    </lineage>
</organism>
<reference evidence="3" key="1">
    <citation type="journal article" date="2013" name="Science">
        <title>The Amborella genome and the evolution of flowering plants.</title>
        <authorList>
            <consortium name="Amborella Genome Project"/>
        </authorList>
    </citation>
    <scope>NUCLEOTIDE SEQUENCE [LARGE SCALE GENOMIC DNA]</scope>
</reference>
<feature type="compositionally biased region" description="Basic and acidic residues" evidence="1">
    <location>
        <begin position="82"/>
        <end position="111"/>
    </location>
</feature>
<dbReference type="AlphaFoldDB" id="W1PQS1"/>
<dbReference type="Gramene" id="ERN09570">
    <property type="protein sequence ID" value="ERN09570"/>
    <property type="gene ID" value="AMTR_s00029p00160440"/>
</dbReference>
<dbReference type="EMBL" id="KI392980">
    <property type="protein sequence ID" value="ERN09570.1"/>
    <property type="molecule type" value="Genomic_DNA"/>
</dbReference>
<evidence type="ECO:0000313" key="2">
    <source>
        <dbReference type="EMBL" id="ERN09570.1"/>
    </source>
</evidence>
<name>W1PQS1_AMBTC</name>
<sequence>MPLEPTCPLSSRRMIMEPTSSTCRKKVINPLSSQGPHPRTHMPPFVKKKENGTHALHMQKESYKPIVVPRKMEPTLSTCPFRPKEKENGHFLRPKEKENGHFLRPKEKENGTRMPFSS</sequence>